<dbReference type="PROSITE" id="PS50280">
    <property type="entry name" value="SET"/>
    <property type="match status" value="1"/>
</dbReference>
<feature type="region of interest" description="Disordered" evidence="1">
    <location>
        <begin position="393"/>
        <end position="418"/>
    </location>
</feature>
<sequence>MFDFMWHGKKWCIDAAMEDGSLGRLANDDHVCPNCRMKRILVDGKPHLCLFAAKDIHRGEEITYDYGDNNWPWREKGGGDSPDIAVENHILPFSSNLVMHQKEASPSSFQGGGDSPDIAVENHILPCSSNLVMHQKEASPSSFQMKENIPDGYDYRGSDCIRQLVQRCDVKNPLSLTSTRLRKHMATLSKVLNLQKTELDHLADFMGHDIRVHRQFYWLPEGTLQLVKISEILMAMEQGHLAEFQGKSLEQIDIDPNGILCSFKETIQLDKHPESEDDLAEVACGQDMEVPDVSQPQKQKFSADSDGDEMPLQKTKSVPDASQPQKQKFSADSDEDDMPLQKSKTARKPQKRRLWEKEEINAVERHMINFIHTCSVPGKDDCDRQKTAYHNHDIGDKIPYRDPTKPPQATLGHPNLTRRKPIDGSPMIAPNPGNDPHGKGGWITGNPVHTTADIAYMLHKYITTLHAKLDTIVAVPDCFNRSSARFLARPQAAIDFPED</sequence>
<protein>
    <recommendedName>
        <fullName evidence="2">SET domain-containing protein</fullName>
    </recommendedName>
</protein>
<proteinExistence type="predicted"/>
<evidence type="ECO:0000313" key="4">
    <source>
        <dbReference type="Proteomes" id="UP001591681"/>
    </source>
</evidence>
<dbReference type="PANTHER" id="PTHR33480:SF5">
    <property type="entry name" value="SI:DKEY-51D8.9"/>
    <property type="match status" value="1"/>
</dbReference>
<dbReference type="Proteomes" id="UP001591681">
    <property type="component" value="Unassembled WGS sequence"/>
</dbReference>
<feature type="domain" description="SET" evidence="2">
    <location>
        <begin position="1"/>
        <end position="67"/>
    </location>
</feature>
<dbReference type="AlphaFoldDB" id="A0ABD1IRG6"/>
<keyword evidence="4" id="KW-1185">Reference proteome</keyword>
<feature type="compositionally biased region" description="Basic and acidic residues" evidence="1">
    <location>
        <begin position="393"/>
        <end position="404"/>
    </location>
</feature>
<dbReference type="EMBL" id="JBHFQA010000059">
    <property type="protein sequence ID" value="KAL2076810.1"/>
    <property type="molecule type" value="Genomic_DNA"/>
</dbReference>
<evidence type="ECO:0000259" key="2">
    <source>
        <dbReference type="PROSITE" id="PS50280"/>
    </source>
</evidence>
<accession>A0ABD1IRG6</accession>
<evidence type="ECO:0000256" key="1">
    <source>
        <dbReference type="SAM" id="MobiDB-lite"/>
    </source>
</evidence>
<dbReference type="SUPFAM" id="SSF82199">
    <property type="entry name" value="SET domain"/>
    <property type="match status" value="1"/>
</dbReference>
<dbReference type="Pfam" id="PF00856">
    <property type="entry name" value="SET"/>
    <property type="match status" value="1"/>
</dbReference>
<dbReference type="Gene3D" id="2.170.270.10">
    <property type="entry name" value="SET domain"/>
    <property type="match status" value="1"/>
</dbReference>
<dbReference type="PANTHER" id="PTHR33480">
    <property type="entry name" value="SET DOMAIN-CONTAINING PROTEIN-RELATED"/>
    <property type="match status" value="1"/>
</dbReference>
<gene>
    <name evidence="3" type="ORF">ACEWY4_027599</name>
</gene>
<evidence type="ECO:0000313" key="3">
    <source>
        <dbReference type="EMBL" id="KAL2076810.1"/>
    </source>
</evidence>
<dbReference type="InterPro" id="IPR046341">
    <property type="entry name" value="SET_dom_sf"/>
</dbReference>
<name>A0ABD1IRG6_9TELE</name>
<organism evidence="3 4">
    <name type="scientific">Coilia grayii</name>
    <name type="common">Gray's grenadier anchovy</name>
    <dbReference type="NCBI Taxonomy" id="363190"/>
    <lineage>
        <taxon>Eukaryota</taxon>
        <taxon>Metazoa</taxon>
        <taxon>Chordata</taxon>
        <taxon>Craniata</taxon>
        <taxon>Vertebrata</taxon>
        <taxon>Euteleostomi</taxon>
        <taxon>Actinopterygii</taxon>
        <taxon>Neopterygii</taxon>
        <taxon>Teleostei</taxon>
        <taxon>Clupei</taxon>
        <taxon>Clupeiformes</taxon>
        <taxon>Clupeoidei</taxon>
        <taxon>Engraulidae</taxon>
        <taxon>Coilinae</taxon>
        <taxon>Coilia</taxon>
    </lineage>
</organism>
<dbReference type="InterPro" id="IPR001214">
    <property type="entry name" value="SET_dom"/>
</dbReference>
<feature type="compositionally biased region" description="Polar residues" evidence="1">
    <location>
        <begin position="314"/>
        <end position="330"/>
    </location>
</feature>
<feature type="region of interest" description="Disordered" evidence="1">
    <location>
        <begin position="288"/>
        <end position="353"/>
    </location>
</feature>
<comment type="caution">
    <text evidence="3">The sequence shown here is derived from an EMBL/GenBank/DDBJ whole genome shotgun (WGS) entry which is preliminary data.</text>
</comment>
<reference evidence="3 4" key="1">
    <citation type="submission" date="2024-09" db="EMBL/GenBank/DDBJ databases">
        <title>A chromosome-level genome assembly of Gray's grenadier anchovy, Coilia grayii.</title>
        <authorList>
            <person name="Fu Z."/>
        </authorList>
    </citation>
    <scope>NUCLEOTIDE SEQUENCE [LARGE SCALE GENOMIC DNA]</scope>
    <source>
        <strain evidence="3">G4</strain>
        <tissue evidence="3">Muscle</tissue>
    </source>
</reference>